<dbReference type="SUPFAM" id="SSF47819">
    <property type="entry name" value="HRDC-like"/>
    <property type="match status" value="1"/>
</dbReference>
<dbReference type="Proteomes" id="UP000717585">
    <property type="component" value="Unassembled WGS sequence"/>
</dbReference>
<dbReference type="GO" id="GO:0000166">
    <property type="term" value="F:nucleotide binding"/>
    <property type="evidence" value="ECO:0007669"/>
    <property type="project" value="InterPro"/>
</dbReference>
<feature type="domain" description="RNA polymerase Rpb4/RPC9 core" evidence="1">
    <location>
        <begin position="21"/>
        <end position="133"/>
    </location>
</feature>
<dbReference type="AlphaFoldDB" id="A0A8J6E0L7"/>
<protein>
    <submittedName>
        <fullName evidence="2">RNA polymerase II Rpb4</fullName>
    </submittedName>
</protein>
<dbReference type="SMART" id="SM00657">
    <property type="entry name" value="RPOL4c"/>
    <property type="match status" value="1"/>
</dbReference>
<evidence type="ECO:0000313" key="2">
    <source>
        <dbReference type="EMBL" id="KAG9392393.1"/>
    </source>
</evidence>
<dbReference type="InterPro" id="IPR038324">
    <property type="entry name" value="Rpb4/RPC9_sf"/>
</dbReference>
<proteinExistence type="predicted"/>
<organism evidence="2 3">
    <name type="scientific">Carpediemonas membranifera</name>
    <dbReference type="NCBI Taxonomy" id="201153"/>
    <lineage>
        <taxon>Eukaryota</taxon>
        <taxon>Metamonada</taxon>
        <taxon>Carpediemonas-like organisms</taxon>
        <taxon>Carpediemonas</taxon>
    </lineage>
</organism>
<dbReference type="Gene3D" id="1.20.1250.40">
    <property type="match status" value="1"/>
</dbReference>
<dbReference type="InterPro" id="IPR010997">
    <property type="entry name" value="HRDC-like_sf"/>
</dbReference>
<dbReference type="InterPro" id="IPR006590">
    <property type="entry name" value="RNA_pol_Rpb4/RPC9_core"/>
</dbReference>
<keyword evidence="3" id="KW-1185">Reference proteome</keyword>
<evidence type="ECO:0000313" key="3">
    <source>
        <dbReference type="Proteomes" id="UP000717585"/>
    </source>
</evidence>
<evidence type="ECO:0000259" key="1">
    <source>
        <dbReference type="SMART" id="SM00657"/>
    </source>
</evidence>
<comment type="caution">
    <text evidence="2">The sequence shown here is derived from an EMBL/GenBank/DDBJ whole genome shotgun (WGS) entry which is preliminary data.</text>
</comment>
<accession>A0A8J6E0L7</accession>
<sequence length="150" mass="16828">MNAPRETNLLRVDINQAVESNLFDRAIPVGTDEALALLMDAKRDAESNNSEITSSIAKCYDWLDRLPHLGDFEAVRNSLTMTEDDMMQLHPLEIAQILTLLPHSPAEAEMLITSLKRFHELGGADAIREKMEQACQLIAANITKTDFDEF</sequence>
<reference evidence="2" key="1">
    <citation type="submission" date="2021-05" db="EMBL/GenBank/DDBJ databases">
        <title>A free-living protist that lacks canonical eukaryotic 1 DNA replication and segregation systems.</title>
        <authorList>
            <person name="Salas-Leiva D.E."/>
            <person name="Tromer E.C."/>
            <person name="Curtis B.A."/>
            <person name="Jerlstrom-Hultqvist J."/>
            <person name="Kolisko M."/>
            <person name="Yi Z."/>
            <person name="Salas-Leiva J.S."/>
            <person name="Gallot-Lavallee L."/>
            <person name="Kops G.J.P.L."/>
            <person name="Archibald J.M."/>
            <person name="Simpson A.G.B."/>
            <person name="Roger A.J."/>
        </authorList>
    </citation>
    <scope>NUCLEOTIDE SEQUENCE</scope>
    <source>
        <strain evidence="2">BICM</strain>
    </source>
</reference>
<dbReference type="EMBL" id="JAHDYR010000038">
    <property type="protein sequence ID" value="KAG9392393.1"/>
    <property type="molecule type" value="Genomic_DNA"/>
</dbReference>
<name>A0A8J6E0L7_9EUKA</name>
<gene>
    <name evidence="2" type="ORF">J8273_5383</name>
</gene>